<dbReference type="InterPro" id="IPR025857">
    <property type="entry name" value="MacB_PCD"/>
</dbReference>
<evidence type="ECO:0000256" key="6">
    <source>
        <dbReference type="ARBA" id="ARBA00038076"/>
    </source>
</evidence>
<feature type="transmembrane region" description="Helical" evidence="7">
    <location>
        <begin position="345"/>
        <end position="374"/>
    </location>
</feature>
<evidence type="ECO:0000256" key="4">
    <source>
        <dbReference type="ARBA" id="ARBA00022989"/>
    </source>
</evidence>
<protein>
    <submittedName>
        <fullName evidence="10">Putative ABC transport system permease protein</fullName>
    </submittedName>
</protein>
<dbReference type="InterPro" id="IPR003838">
    <property type="entry name" value="ABC3_permease_C"/>
</dbReference>
<reference evidence="11" key="1">
    <citation type="submission" date="2016-10" db="EMBL/GenBank/DDBJ databases">
        <authorList>
            <person name="Varghese N."/>
            <person name="Submissions S."/>
        </authorList>
    </citation>
    <scope>NUCLEOTIDE SEQUENCE [LARGE SCALE GENOMIC DNA]</scope>
    <source>
        <strain evidence="11">DSM 19482</strain>
    </source>
</reference>
<keyword evidence="11" id="KW-1185">Reference proteome</keyword>
<feature type="domain" description="ABC3 transporter permease C-terminal" evidence="8">
    <location>
        <begin position="303"/>
        <end position="416"/>
    </location>
</feature>
<proteinExistence type="inferred from homology"/>
<evidence type="ECO:0000256" key="1">
    <source>
        <dbReference type="ARBA" id="ARBA00004651"/>
    </source>
</evidence>
<dbReference type="GO" id="GO:0022857">
    <property type="term" value="F:transmembrane transporter activity"/>
    <property type="evidence" value="ECO:0007669"/>
    <property type="project" value="TreeGrafter"/>
</dbReference>
<evidence type="ECO:0000256" key="3">
    <source>
        <dbReference type="ARBA" id="ARBA00022692"/>
    </source>
</evidence>
<gene>
    <name evidence="10" type="ORF">SAMN05660493_01837</name>
</gene>
<organism evidence="10 11">
    <name type="scientific">Epilithonimonas bovis DSM 19482</name>
    <dbReference type="NCBI Taxonomy" id="1121284"/>
    <lineage>
        <taxon>Bacteria</taxon>
        <taxon>Pseudomonadati</taxon>
        <taxon>Bacteroidota</taxon>
        <taxon>Flavobacteriia</taxon>
        <taxon>Flavobacteriales</taxon>
        <taxon>Weeksellaceae</taxon>
        <taxon>Chryseobacterium group</taxon>
        <taxon>Epilithonimonas</taxon>
    </lineage>
</organism>
<evidence type="ECO:0000259" key="8">
    <source>
        <dbReference type="Pfam" id="PF02687"/>
    </source>
</evidence>
<dbReference type="PANTHER" id="PTHR30572:SF4">
    <property type="entry name" value="ABC TRANSPORTER PERMEASE YTRF"/>
    <property type="match status" value="1"/>
</dbReference>
<dbReference type="GO" id="GO:0005886">
    <property type="term" value="C:plasma membrane"/>
    <property type="evidence" value="ECO:0007669"/>
    <property type="project" value="UniProtKB-SubCell"/>
</dbReference>
<dbReference type="PANTHER" id="PTHR30572">
    <property type="entry name" value="MEMBRANE COMPONENT OF TRANSPORTER-RELATED"/>
    <property type="match status" value="1"/>
</dbReference>
<evidence type="ECO:0000256" key="2">
    <source>
        <dbReference type="ARBA" id="ARBA00022475"/>
    </source>
</evidence>
<feature type="domain" description="MacB-like periplasmic core" evidence="9">
    <location>
        <begin position="40"/>
        <end position="262"/>
    </location>
</feature>
<comment type="similarity">
    <text evidence="6">Belongs to the ABC-4 integral membrane protein family.</text>
</comment>
<evidence type="ECO:0000313" key="11">
    <source>
        <dbReference type="Proteomes" id="UP000187261"/>
    </source>
</evidence>
<sequence length="423" mass="46101">MYKIILCGLRVKNHQYRKMNFTNLLKIAWKTILLNKTRAMLTMLGIIIGVASVIAMLAIGEGSKESIKKNISSMGANLITIRPGAGMMGGVRSDPSAMQTLTLADYKALKSQATLIKGISPLVNGSGQSIAGSNNWPTTIYGVSPEYLKIRDWNVDQGSMFTEDDVEAYAKMAVIGKTVQENLFPNDNPIGKMIRFKNIPFKVIGVLKEKGENTFGQDQDDIIIAPYTAVQKRILAQTYLQSIVASSLSEDDSEAAVNEITSIIENQHHIKPEEDNDFNVSSQQEIISTFSSTSEMLTVLLVAIASISLLVGGIGIMNIMYVSVKERTREIGLRMAIGAKGKDILMQFLIESVLISITGGILGVLIGLVATFAIKTFAGWPVSITLSSIVLSFVVCTVTGVFFGWYPARKAAQQDPITALRYE</sequence>
<feature type="transmembrane region" description="Helical" evidence="7">
    <location>
        <begin position="296"/>
        <end position="324"/>
    </location>
</feature>
<name>A0A1U7PZ68_9FLAO</name>
<dbReference type="STRING" id="1121284.SAMN05660493_01837"/>
<keyword evidence="3 7" id="KW-0812">Transmembrane</keyword>
<dbReference type="Proteomes" id="UP000187261">
    <property type="component" value="Unassembled WGS sequence"/>
</dbReference>
<keyword evidence="5 7" id="KW-0472">Membrane</keyword>
<keyword evidence="4 7" id="KW-1133">Transmembrane helix</keyword>
<dbReference type="Pfam" id="PF12704">
    <property type="entry name" value="MacB_PCD"/>
    <property type="match status" value="1"/>
</dbReference>
<evidence type="ECO:0000256" key="7">
    <source>
        <dbReference type="SAM" id="Phobius"/>
    </source>
</evidence>
<dbReference type="Pfam" id="PF02687">
    <property type="entry name" value="FtsX"/>
    <property type="match status" value="1"/>
</dbReference>
<feature type="transmembrane region" description="Helical" evidence="7">
    <location>
        <begin position="380"/>
        <end position="406"/>
    </location>
</feature>
<dbReference type="InterPro" id="IPR050250">
    <property type="entry name" value="Macrolide_Exporter_MacB"/>
</dbReference>
<dbReference type="EMBL" id="FTPU01000017">
    <property type="protein sequence ID" value="SIT97128.1"/>
    <property type="molecule type" value="Genomic_DNA"/>
</dbReference>
<evidence type="ECO:0000313" key="10">
    <source>
        <dbReference type="EMBL" id="SIT97128.1"/>
    </source>
</evidence>
<keyword evidence="2" id="KW-1003">Cell membrane</keyword>
<evidence type="ECO:0000259" key="9">
    <source>
        <dbReference type="Pfam" id="PF12704"/>
    </source>
</evidence>
<accession>A0A1U7PZ68</accession>
<comment type="subcellular location">
    <subcellularLocation>
        <location evidence="1">Cell membrane</location>
        <topology evidence="1">Multi-pass membrane protein</topology>
    </subcellularLocation>
</comment>
<dbReference type="AlphaFoldDB" id="A0A1U7PZ68"/>
<feature type="transmembrane region" description="Helical" evidence="7">
    <location>
        <begin position="39"/>
        <end position="60"/>
    </location>
</feature>
<evidence type="ECO:0000256" key="5">
    <source>
        <dbReference type="ARBA" id="ARBA00023136"/>
    </source>
</evidence>